<dbReference type="PRINTS" id="PR01006">
    <property type="entry name" value="FLGHOOKFLIE"/>
</dbReference>
<dbReference type="EMBL" id="JBIMPM010000035">
    <property type="protein sequence ID" value="MFH5254412.1"/>
    <property type="molecule type" value="Genomic_DNA"/>
</dbReference>
<comment type="similarity">
    <text evidence="2 4">Belongs to the FliE family.</text>
</comment>
<gene>
    <name evidence="4" type="primary">fliE</name>
    <name evidence="5" type="ORF">ACGTRS_24585</name>
</gene>
<sequence>MDIPLTSTMLESIRSGRIGIADDVTAASGESVRFADAMQRALEHVDAQQSDASDKLAAVELGESDDLVGAMLDSQQANLSFSLLIQVRNKMMGAFDEIIKMPT</sequence>
<dbReference type="HAMAP" id="MF_00724">
    <property type="entry name" value="FliE"/>
    <property type="match status" value="1"/>
</dbReference>
<dbReference type="InterPro" id="IPR001624">
    <property type="entry name" value="FliE"/>
</dbReference>
<keyword evidence="5" id="KW-0966">Cell projection</keyword>
<dbReference type="Pfam" id="PF02049">
    <property type="entry name" value="FliE"/>
    <property type="match status" value="1"/>
</dbReference>
<keyword evidence="6" id="KW-1185">Reference proteome</keyword>
<dbReference type="PANTHER" id="PTHR34653:SF1">
    <property type="entry name" value="FLAGELLAR HOOK-BASAL BODY COMPLEX PROTEIN FLIE"/>
    <property type="match status" value="1"/>
</dbReference>
<dbReference type="PANTHER" id="PTHR34653">
    <property type="match status" value="1"/>
</dbReference>
<keyword evidence="5" id="KW-0969">Cilium</keyword>
<reference evidence="5 6" key="1">
    <citation type="submission" date="2024-10" db="EMBL/GenBank/DDBJ databases">
        <title>Burkholderia semiarida in Mexico.</title>
        <authorList>
            <person name="Estrada P."/>
        </authorList>
    </citation>
    <scope>NUCLEOTIDE SEQUENCE [LARGE SCALE GENOMIC DNA]</scope>
    <source>
        <strain evidence="5 6">CLM7-1</strain>
    </source>
</reference>
<protein>
    <recommendedName>
        <fullName evidence="4">Flagellar hook-basal body complex protein FliE</fullName>
    </recommendedName>
</protein>
<evidence type="ECO:0000256" key="2">
    <source>
        <dbReference type="ARBA" id="ARBA00009272"/>
    </source>
</evidence>
<accession>A0ABW7L8L2</accession>
<dbReference type="Proteomes" id="UP001609186">
    <property type="component" value="Unassembled WGS sequence"/>
</dbReference>
<evidence type="ECO:0000256" key="3">
    <source>
        <dbReference type="ARBA" id="ARBA00023143"/>
    </source>
</evidence>
<organism evidence="5 6">
    <name type="scientific">Burkholderia semiarida</name>
    <dbReference type="NCBI Taxonomy" id="2843303"/>
    <lineage>
        <taxon>Bacteria</taxon>
        <taxon>Pseudomonadati</taxon>
        <taxon>Pseudomonadota</taxon>
        <taxon>Betaproteobacteria</taxon>
        <taxon>Burkholderiales</taxon>
        <taxon>Burkholderiaceae</taxon>
        <taxon>Burkholderia</taxon>
        <taxon>Burkholderia cepacia complex</taxon>
    </lineage>
</organism>
<name>A0ABW7L8L2_9BURK</name>
<keyword evidence="3 4" id="KW-0975">Bacterial flagellum</keyword>
<comment type="caution">
    <text evidence="5">The sequence shown here is derived from an EMBL/GenBank/DDBJ whole genome shotgun (WGS) entry which is preliminary data.</text>
</comment>
<evidence type="ECO:0000256" key="4">
    <source>
        <dbReference type="HAMAP-Rule" id="MF_00724"/>
    </source>
</evidence>
<evidence type="ECO:0000313" key="6">
    <source>
        <dbReference type="Proteomes" id="UP001609186"/>
    </source>
</evidence>
<evidence type="ECO:0000313" key="5">
    <source>
        <dbReference type="EMBL" id="MFH5254412.1"/>
    </source>
</evidence>
<proteinExistence type="inferred from homology"/>
<dbReference type="RefSeq" id="WP_395130470.1">
    <property type="nucleotide sequence ID" value="NZ_JBIMPM010000035.1"/>
</dbReference>
<comment type="subcellular location">
    <subcellularLocation>
        <location evidence="1 4">Bacterial flagellum basal body</location>
    </subcellularLocation>
</comment>
<keyword evidence="5" id="KW-0282">Flagellum</keyword>
<evidence type="ECO:0000256" key="1">
    <source>
        <dbReference type="ARBA" id="ARBA00004117"/>
    </source>
</evidence>